<gene>
    <name evidence="3" type="primary">cheW_2</name>
    <name evidence="3" type="ORF">NCTC11341_06134</name>
</gene>
<feature type="domain" description="CheW-like" evidence="2">
    <location>
        <begin position="18"/>
        <end position="48"/>
    </location>
</feature>
<accession>A0A376P7D9</accession>
<dbReference type="InterPro" id="IPR002545">
    <property type="entry name" value="CheW-lke_dom"/>
</dbReference>
<protein>
    <submittedName>
        <fullName evidence="3">Chemotaxis protein</fullName>
    </submittedName>
</protein>
<dbReference type="GO" id="GO:0006935">
    <property type="term" value="P:chemotaxis"/>
    <property type="evidence" value="ECO:0007669"/>
    <property type="project" value="UniProtKB-KW"/>
</dbReference>
<sequence length="69" mass="7917">MTGMTNVTKLASEPSGQEFLVFTLGDEEYGIDILKVQEIRGYDQVTRICEHASVYQRRHESARRYCADC</sequence>
<name>A0A376P7D9_ECOLX</name>
<dbReference type="EMBL" id="UGBT01000002">
    <property type="protein sequence ID" value="STH74390.1"/>
    <property type="molecule type" value="Genomic_DNA"/>
</dbReference>
<dbReference type="InterPro" id="IPR036061">
    <property type="entry name" value="CheW-like_dom_sf"/>
</dbReference>
<proteinExistence type="predicted"/>
<evidence type="ECO:0000313" key="4">
    <source>
        <dbReference type="Proteomes" id="UP000254428"/>
    </source>
</evidence>
<dbReference type="GO" id="GO:0007165">
    <property type="term" value="P:signal transduction"/>
    <property type="evidence" value="ECO:0007669"/>
    <property type="project" value="InterPro"/>
</dbReference>
<dbReference type="SUPFAM" id="SSF50341">
    <property type="entry name" value="CheW-like"/>
    <property type="match status" value="1"/>
</dbReference>
<dbReference type="Proteomes" id="UP000254428">
    <property type="component" value="Unassembled WGS sequence"/>
</dbReference>
<evidence type="ECO:0000313" key="3">
    <source>
        <dbReference type="EMBL" id="STH74390.1"/>
    </source>
</evidence>
<dbReference type="Pfam" id="PF01584">
    <property type="entry name" value="CheW"/>
    <property type="match status" value="1"/>
</dbReference>
<dbReference type="AlphaFoldDB" id="A0A376P7D9"/>
<evidence type="ECO:0000259" key="2">
    <source>
        <dbReference type="Pfam" id="PF01584"/>
    </source>
</evidence>
<reference evidence="3 4" key="1">
    <citation type="submission" date="2018-06" db="EMBL/GenBank/DDBJ databases">
        <authorList>
            <consortium name="Pathogen Informatics"/>
            <person name="Doyle S."/>
        </authorList>
    </citation>
    <scope>NUCLEOTIDE SEQUENCE [LARGE SCALE GENOMIC DNA]</scope>
    <source>
        <strain evidence="3 4">NCTC11341</strain>
    </source>
</reference>
<organism evidence="3 4">
    <name type="scientific">Escherichia coli</name>
    <dbReference type="NCBI Taxonomy" id="562"/>
    <lineage>
        <taxon>Bacteria</taxon>
        <taxon>Pseudomonadati</taxon>
        <taxon>Pseudomonadota</taxon>
        <taxon>Gammaproteobacteria</taxon>
        <taxon>Enterobacterales</taxon>
        <taxon>Enterobacteriaceae</taxon>
        <taxon>Escherichia</taxon>
    </lineage>
</organism>
<keyword evidence="1" id="KW-0145">Chemotaxis</keyword>
<evidence type="ECO:0000256" key="1">
    <source>
        <dbReference type="ARBA" id="ARBA00022500"/>
    </source>
</evidence>